<accession>A0A0B4F646</accession>
<dbReference type="GO" id="GO:0070403">
    <property type="term" value="F:NAD+ binding"/>
    <property type="evidence" value="ECO:0007669"/>
    <property type="project" value="InterPro"/>
</dbReference>
<dbReference type="SUPFAM" id="SSF51735">
    <property type="entry name" value="NAD(P)-binding Rossmann-fold domains"/>
    <property type="match status" value="1"/>
</dbReference>
<dbReference type="PANTHER" id="PTHR48075">
    <property type="entry name" value="3-HYDROXYACYL-COA DEHYDROGENASE FAMILY PROTEIN"/>
    <property type="match status" value="1"/>
</dbReference>
<dbReference type="InterPro" id="IPR006176">
    <property type="entry name" value="3-OHacyl-CoA_DH_NAD-bd"/>
</dbReference>
<dbReference type="Pfam" id="PF02737">
    <property type="entry name" value="3HCDH_N"/>
    <property type="match status" value="1"/>
</dbReference>
<dbReference type="OrthoDB" id="2021159at2759"/>
<evidence type="ECO:0000313" key="2">
    <source>
        <dbReference type="EMBL" id="KID63267.1"/>
    </source>
</evidence>
<dbReference type="PANTHER" id="PTHR48075:SF1">
    <property type="entry name" value="LAMBDA-CRYSTALLIN HOMOLOG"/>
    <property type="match status" value="1"/>
</dbReference>
<dbReference type="AlphaFoldDB" id="A0A0B4F646"/>
<organism evidence="2 3">
    <name type="scientific">Metarhizium anisopliae (strain ARSEF 549)</name>
    <dbReference type="NCBI Taxonomy" id="3151832"/>
    <lineage>
        <taxon>Eukaryota</taxon>
        <taxon>Fungi</taxon>
        <taxon>Dikarya</taxon>
        <taxon>Ascomycota</taxon>
        <taxon>Pezizomycotina</taxon>
        <taxon>Sordariomycetes</taxon>
        <taxon>Hypocreomycetidae</taxon>
        <taxon>Hypocreales</taxon>
        <taxon>Clavicipitaceae</taxon>
        <taxon>Metarhizium</taxon>
    </lineage>
</organism>
<dbReference type="Proteomes" id="UP000031186">
    <property type="component" value="Unassembled WGS sequence"/>
</dbReference>
<sequence>MSIRTVGVVGTGVIGSSWIGLFLAHGLQVIVSDPASGAEQKLAAYLQAIWPTMQKSGLAPNAALTNYRFVGAQFKHHFANVDFVQENAPERIELKTDILGEIDAATRPDVVIASSSSGIPSSQFISKCAVNAGRVLIGHPFNPPHLMPLVEVVPHAETAAASTETAMNFYKSLGRKPVLIRQEIPGFAANRLQAAVCNEAYSLVSRGVLSAQDLGESTCAWTTYLCICLLTREPDTCVTSSLGPRWAVTGPLLSNAMGGGGGTDGFRHFLEHLGPATRSWMDDMQAHAFQWTLEGLATLRESVAKELGGKDTKELERKRDQCLVEVLRVKGDM</sequence>
<comment type="caution">
    <text evidence="2">The sequence shown here is derived from an EMBL/GenBank/DDBJ whole genome shotgun (WGS) entry which is preliminary data.</text>
</comment>
<dbReference type="InterPro" id="IPR036291">
    <property type="entry name" value="NAD(P)-bd_dom_sf"/>
</dbReference>
<dbReference type="HOGENOM" id="CLU_009834_0_1_1"/>
<feature type="non-terminal residue" evidence="2">
    <location>
        <position position="1"/>
    </location>
</feature>
<dbReference type="InterPro" id="IPR013328">
    <property type="entry name" value="6PGD_dom2"/>
</dbReference>
<feature type="domain" description="3-hydroxyacyl-CoA dehydrogenase NAD binding" evidence="1">
    <location>
        <begin position="5"/>
        <end position="181"/>
    </location>
</feature>
<dbReference type="VEuPathDB" id="FungiDB:MAN_07468"/>
<dbReference type="EMBL" id="AZNF01000010">
    <property type="protein sequence ID" value="KID63267.1"/>
    <property type="molecule type" value="Genomic_DNA"/>
</dbReference>
<protein>
    <submittedName>
        <fullName evidence="2">NAD(P)-binding domain protein</fullName>
    </submittedName>
</protein>
<reference evidence="2 3" key="1">
    <citation type="journal article" date="2014" name="Proc. Natl. Acad. Sci. U.S.A.">
        <title>Trajectory and genomic determinants of fungal-pathogen speciation and host adaptation.</title>
        <authorList>
            <person name="Hu X."/>
            <person name="Xiao G."/>
            <person name="Zheng P."/>
            <person name="Shang Y."/>
            <person name="Su Y."/>
            <person name="Zhang X."/>
            <person name="Liu X."/>
            <person name="Zhan S."/>
            <person name="St Leger R.J."/>
            <person name="Wang C."/>
        </authorList>
    </citation>
    <scope>NUCLEOTIDE SEQUENCE [LARGE SCALE GENOMIC DNA]</scope>
    <source>
        <strain evidence="2 3">ARSEF 549</strain>
    </source>
</reference>
<dbReference type="GO" id="GO:0006631">
    <property type="term" value="P:fatty acid metabolic process"/>
    <property type="evidence" value="ECO:0007669"/>
    <property type="project" value="InterPro"/>
</dbReference>
<gene>
    <name evidence="2" type="ORF">MAN_07468</name>
</gene>
<evidence type="ECO:0000259" key="1">
    <source>
        <dbReference type="Pfam" id="PF02737"/>
    </source>
</evidence>
<name>A0A0B4F646_METAF</name>
<dbReference type="Gene3D" id="3.40.50.720">
    <property type="entry name" value="NAD(P)-binding Rossmann-like Domain"/>
    <property type="match status" value="1"/>
</dbReference>
<dbReference type="Gene3D" id="1.10.1040.10">
    <property type="entry name" value="N-(1-d-carboxylethyl)-l-norvaline Dehydrogenase, domain 2"/>
    <property type="match status" value="2"/>
</dbReference>
<evidence type="ECO:0000313" key="3">
    <source>
        <dbReference type="Proteomes" id="UP000031186"/>
    </source>
</evidence>
<proteinExistence type="predicted"/>
<keyword evidence="3" id="KW-1185">Reference proteome</keyword>
<dbReference type="GO" id="GO:0050104">
    <property type="term" value="F:L-gulonate 3-dehydrogenase activity"/>
    <property type="evidence" value="ECO:0007669"/>
    <property type="project" value="TreeGrafter"/>
</dbReference>